<evidence type="ECO:0000313" key="1">
    <source>
        <dbReference type="EMBL" id="PKY02300.1"/>
    </source>
</evidence>
<gene>
    <name evidence="1" type="ORF">P168DRAFT_44570</name>
</gene>
<sequence>MRGTVDHGVLRHKSCCNSEFLWDRTRYRMNYKEVEDVLFLGKFPPREEVRLVPLPRDGGFCSSAVDSDSLYVYSSSIHQSCYILPRHASSLGLVEISRTSRAGGTLLIVILPSTACETRCETDELIDSDCLTDHAVGPELLRNTRLDGALTPAKLHQPPAPYDLGIVMLQLKAMVVSGGYSSFAPDWKEDWKLDWTTRIYLGWLWVFISWTDHRLESVDDMA</sequence>
<organism evidence="1 2">
    <name type="scientific">Aspergillus campestris (strain IBT 28561)</name>
    <dbReference type="NCBI Taxonomy" id="1392248"/>
    <lineage>
        <taxon>Eukaryota</taxon>
        <taxon>Fungi</taxon>
        <taxon>Dikarya</taxon>
        <taxon>Ascomycota</taxon>
        <taxon>Pezizomycotina</taxon>
        <taxon>Eurotiomycetes</taxon>
        <taxon>Eurotiomycetidae</taxon>
        <taxon>Eurotiales</taxon>
        <taxon>Aspergillaceae</taxon>
        <taxon>Aspergillus</taxon>
        <taxon>Aspergillus subgen. Circumdati</taxon>
    </lineage>
</organism>
<proteinExistence type="predicted"/>
<protein>
    <submittedName>
        <fullName evidence="1">Uncharacterized protein</fullName>
    </submittedName>
</protein>
<comment type="caution">
    <text evidence="1">The sequence shown here is derived from an EMBL/GenBank/DDBJ whole genome shotgun (WGS) entry which is preliminary data.</text>
</comment>
<evidence type="ECO:0000313" key="2">
    <source>
        <dbReference type="Proteomes" id="UP000234254"/>
    </source>
</evidence>
<dbReference type="RefSeq" id="XP_024690894.1">
    <property type="nucleotide sequence ID" value="XM_024841952.1"/>
</dbReference>
<name>A0A2I1CXF5_ASPC2</name>
<dbReference type="VEuPathDB" id="FungiDB:P168DRAFT_44570"/>
<dbReference type="OrthoDB" id="10342563at2759"/>
<keyword evidence="2" id="KW-1185">Reference proteome</keyword>
<reference evidence="1" key="1">
    <citation type="submission" date="2016-12" db="EMBL/GenBank/DDBJ databases">
        <title>The genomes of Aspergillus section Nigri reveals drivers in fungal speciation.</title>
        <authorList>
            <consortium name="DOE Joint Genome Institute"/>
            <person name="Vesth T.C."/>
            <person name="Nybo J."/>
            <person name="Theobald S."/>
            <person name="Brandl J."/>
            <person name="Frisvad J.C."/>
            <person name="Nielsen K.F."/>
            <person name="Lyhne E.K."/>
            <person name="Kogle M.E."/>
            <person name="Kuo A."/>
            <person name="Riley R."/>
            <person name="Clum A."/>
            <person name="Nolan M."/>
            <person name="Lipzen A."/>
            <person name="Salamov A."/>
            <person name="Henrissat B."/>
            <person name="Wiebenga A."/>
            <person name="De vries R.P."/>
            <person name="Grigoriev I.V."/>
            <person name="Mortensen U.H."/>
            <person name="Andersen M.R."/>
            <person name="Baker S.E."/>
        </authorList>
    </citation>
    <scope>NUCLEOTIDE SEQUENCE</scope>
    <source>
        <strain evidence="1">IBT 28561</strain>
    </source>
</reference>
<accession>A0A2I1CXF5</accession>
<dbReference type="Proteomes" id="UP000234254">
    <property type="component" value="Unassembled WGS sequence"/>
</dbReference>
<dbReference type="GeneID" id="36549481"/>
<dbReference type="EMBL" id="MSFM01000010">
    <property type="protein sequence ID" value="PKY02300.1"/>
    <property type="molecule type" value="Genomic_DNA"/>
</dbReference>
<dbReference type="AlphaFoldDB" id="A0A2I1CXF5"/>